<feature type="transmembrane region" description="Helical" evidence="12">
    <location>
        <begin position="6"/>
        <end position="22"/>
    </location>
</feature>
<feature type="transmembrane region" description="Helical" evidence="12">
    <location>
        <begin position="438"/>
        <end position="460"/>
    </location>
</feature>
<comment type="similarity">
    <text evidence="3 11">Belongs to the membrane-bound acyltransferase family.</text>
</comment>
<dbReference type="EMBL" id="CP050253">
    <property type="protein sequence ID" value="QIQ20914.1"/>
    <property type="molecule type" value="Genomic_DNA"/>
</dbReference>
<evidence type="ECO:0000256" key="3">
    <source>
        <dbReference type="ARBA" id="ARBA00010323"/>
    </source>
</evidence>
<evidence type="ECO:0000256" key="7">
    <source>
        <dbReference type="ARBA" id="ARBA00022841"/>
    </source>
</evidence>
<keyword evidence="6 11" id="KW-0812">Transmembrane</keyword>
<dbReference type="InterPro" id="IPR028362">
    <property type="entry name" value="AlgI"/>
</dbReference>
<keyword evidence="14" id="KW-1185">Reference proteome</keyword>
<dbReference type="Proteomes" id="UP000501168">
    <property type="component" value="Chromosome"/>
</dbReference>
<dbReference type="Pfam" id="PF03062">
    <property type="entry name" value="MBOAT"/>
    <property type="match status" value="1"/>
</dbReference>
<dbReference type="GO" id="GO:0042121">
    <property type="term" value="P:alginic acid biosynthetic process"/>
    <property type="evidence" value="ECO:0007669"/>
    <property type="project" value="UniProtKB-UniRule"/>
</dbReference>
<keyword evidence="10 11" id="KW-0012">Acyltransferase</keyword>
<feature type="transmembrane region" description="Helical" evidence="12">
    <location>
        <begin position="148"/>
        <end position="169"/>
    </location>
</feature>
<feature type="transmembrane region" description="Helical" evidence="12">
    <location>
        <begin position="360"/>
        <end position="377"/>
    </location>
</feature>
<dbReference type="AlphaFoldDB" id="A0A6G9IB13"/>
<protein>
    <recommendedName>
        <fullName evidence="11">Probable alginate O-acetylase</fullName>
        <ecNumber evidence="11">2.3.1.-</ecNumber>
    </recommendedName>
</protein>
<feature type="transmembrane region" description="Helical" evidence="12">
    <location>
        <begin position="406"/>
        <end position="426"/>
    </location>
</feature>
<feature type="transmembrane region" description="Helical" evidence="12">
    <location>
        <begin position="190"/>
        <end position="213"/>
    </location>
</feature>
<feature type="transmembrane region" description="Helical" evidence="12">
    <location>
        <begin position="328"/>
        <end position="348"/>
    </location>
</feature>
<name>A0A6G9IB13_9GAMM</name>
<sequence>MSYLSIEFAILFLVFLGLYWSLQQKTKWQNYLLLLANYGVVASFDVCFALVLAGYSAVIYGLSIAIARNPEQNKWFVISIVAAIGNLAVFKYFDFFRTVLQDVLNLLGLNVLLPGLEIIMPIGISFYTFHSVSYLFSVKKGELDVPHWSDFALFLSFFPSIVAGPINRAKAFLPQIQTQSIREVLEPHRAFTLILLAIIKVYWLSAVLAQHWVDPVFASPMEYHTLDLIFALYAYAIQLYLNFSGYTDLVTAIALLLGFRLPINFNTPYLAMNLRDFWNRWHISLSTWIRDYVYIPLGGNRKGFSRTQINLMLAMLLSGLWHGAGLNFIVWGAIHGLGMVVLNVCDHYFGRDRITHHSTLIAKLLTFHYVCFAWIFFRSTSFMEGMEYLSAMADNFTGVELHFNSLIYIILLFIFYCFYPVLVNVPQQFCRLISQVNWIALPFLFIAILWLVISFAPSGIPNFIYAGF</sequence>
<evidence type="ECO:0000256" key="6">
    <source>
        <dbReference type="ARBA" id="ARBA00022692"/>
    </source>
</evidence>
<evidence type="ECO:0000256" key="10">
    <source>
        <dbReference type="ARBA" id="ARBA00023315"/>
    </source>
</evidence>
<evidence type="ECO:0000256" key="1">
    <source>
        <dbReference type="ARBA" id="ARBA00004651"/>
    </source>
</evidence>
<dbReference type="PIRSF" id="PIRSF500217">
    <property type="entry name" value="AlgI"/>
    <property type="match status" value="1"/>
</dbReference>
<reference evidence="13 14" key="1">
    <citation type="submission" date="2020-03" db="EMBL/GenBank/DDBJ databases">
        <title>Complete genome sequence of Orbus sp. IPMB12 (BCRC 80908).</title>
        <authorList>
            <person name="Lo W.-S."/>
            <person name="Chang T.-H."/>
            <person name="Kuo C.-H."/>
        </authorList>
    </citation>
    <scope>NUCLEOTIDE SEQUENCE [LARGE SCALE GENOMIC DNA]</scope>
    <source>
        <strain evidence="13 14">IPMB12</strain>
    </source>
</reference>
<dbReference type="GO" id="GO:0005886">
    <property type="term" value="C:plasma membrane"/>
    <property type="evidence" value="ECO:0007669"/>
    <property type="project" value="UniProtKB-SubCell"/>
</dbReference>
<dbReference type="UniPathway" id="UPA00286"/>
<dbReference type="InterPro" id="IPR024194">
    <property type="entry name" value="Ac/AlaTfrase_AlgI/DltB"/>
</dbReference>
<evidence type="ECO:0000256" key="8">
    <source>
        <dbReference type="ARBA" id="ARBA00022989"/>
    </source>
</evidence>
<dbReference type="EC" id="2.3.1.-" evidence="11"/>
<evidence type="ECO:0000313" key="14">
    <source>
        <dbReference type="Proteomes" id="UP000501168"/>
    </source>
</evidence>
<dbReference type="PIRSF" id="PIRSF016636">
    <property type="entry name" value="AlgI_DltB"/>
    <property type="match status" value="1"/>
</dbReference>
<comment type="pathway">
    <text evidence="2 11">Glycan biosynthesis; alginate biosynthesis.</text>
</comment>
<evidence type="ECO:0000313" key="13">
    <source>
        <dbReference type="EMBL" id="QIQ20914.1"/>
    </source>
</evidence>
<dbReference type="PANTHER" id="PTHR13285:SF23">
    <property type="entry name" value="TEICHOIC ACID D-ALANYLTRANSFERASE"/>
    <property type="match status" value="1"/>
</dbReference>
<keyword evidence="7 11" id="KW-0016">Alginate biosynthesis</keyword>
<evidence type="ECO:0000256" key="11">
    <source>
        <dbReference type="PIRNR" id="PIRNR016636"/>
    </source>
</evidence>
<dbReference type="KEGG" id="orb:IPMB12_03975"/>
<keyword evidence="5 11" id="KW-0808">Transferase</keyword>
<accession>A0A6G9IB13</accession>
<keyword evidence="9 11" id="KW-0472">Membrane</keyword>
<keyword evidence="4 11" id="KW-1003">Cell membrane</keyword>
<dbReference type="InterPro" id="IPR051085">
    <property type="entry name" value="MB_O-acyltransferase"/>
</dbReference>
<feature type="transmembrane region" description="Helical" evidence="12">
    <location>
        <begin position="75"/>
        <end position="93"/>
    </location>
</feature>
<proteinExistence type="inferred from homology"/>
<feature type="transmembrane region" description="Helical" evidence="12">
    <location>
        <begin position="105"/>
        <end position="128"/>
    </location>
</feature>
<evidence type="ECO:0000256" key="2">
    <source>
        <dbReference type="ARBA" id="ARBA00005182"/>
    </source>
</evidence>
<feature type="transmembrane region" description="Helical" evidence="12">
    <location>
        <begin position="34"/>
        <end position="55"/>
    </location>
</feature>
<evidence type="ECO:0000256" key="12">
    <source>
        <dbReference type="SAM" id="Phobius"/>
    </source>
</evidence>
<dbReference type="GO" id="GO:0016746">
    <property type="term" value="F:acyltransferase activity"/>
    <property type="evidence" value="ECO:0007669"/>
    <property type="project" value="UniProtKB-KW"/>
</dbReference>
<organism evidence="13 14">
    <name type="scientific">Zophobihabitans entericus</name>
    <dbReference type="NCBI Taxonomy" id="1635327"/>
    <lineage>
        <taxon>Bacteria</taxon>
        <taxon>Pseudomonadati</taxon>
        <taxon>Pseudomonadota</taxon>
        <taxon>Gammaproteobacteria</taxon>
        <taxon>Orbales</taxon>
        <taxon>Orbaceae</taxon>
        <taxon>Zophobihabitans</taxon>
    </lineage>
</organism>
<dbReference type="RefSeq" id="WP_166915173.1">
    <property type="nucleotide sequence ID" value="NZ_CP050253.1"/>
</dbReference>
<evidence type="ECO:0000256" key="5">
    <source>
        <dbReference type="ARBA" id="ARBA00022679"/>
    </source>
</evidence>
<dbReference type="PANTHER" id="PTHR13285">
    <property type="entry name" value="ACYLTRANSFERASE"/>
    <property type="match status" value="1"/>
</dbReference>
<dbReference type="InParanoid" id="A0A6G9IB13"/>
<keyword evidence="11" id="KW-0997">Cell inner membrane</keyword>
<comment type="subcellular location">
    <subcellularLocation>
        <location evidence="11">Cell inner membrane</location>
    </subcellularLocation>
    <subcellularLocation>
        <location evidence="1">Cell membrane</location>
        <topology evidence="1">Multi-pass membrane protein</topology>
    </subcellularLocation>
</comment>
<evidence type="ECO:0000256" key="4">
    <source>
        <dbReference type="ARBA" id="ARBA00022475"/>
    </source>
</evidence>
<evidence type="ECO:0000256" key="9">
    <source>
        <dbReference type="ARBA" id="ARBA00023136"/>
    </source>
</evidence>
<dbReference type="InterPro" id="IPR004299">
    <property type="entry name" value="MBOAT_fam"/>
</dbReference>
<gene>
    <name evidence="13" type="ORF">IPMB12_03975</name>
</gene>
<keyword evidence="8 12" id="KW-1133">Transmembrane helix</keyword>